<dbReference type="PANTHER" id="PTHR33498:SF1">
    <property type="entry name" value="TRANSPOSASE FOR INSERTION SEQUENCE ELEMENT IS1557"/>
    <property type="match status" value="1"/>
</dbReference>
<dbReference type="AlphaFoldDB" id="A0A0R1WLL2"/>
<gene>
    <name evidence="2" type="ORF">FD31_GL000121</name>
</gene>
<dbReference type="RefSeq" id="WP_147007271.1">
    <property type="nucleotide sequence ID" value="NZ_AZFV01000001.1"/>
</dbReference>
<dbReference type="Pfam" id="PF01610">
    <property type="entry name" value="DDE_Tnp_ISL3"/>
    <property type="match status" value="2"/>
</dbReference>
<proteinExistence type="predicted"/>
<feature type="domain" description="Transposase IS204/IS1001/IS1096/IS1165 DDE" evidence="1">
    <location>
        <begin position="529"/>
        <end position="580"/>
    </location>
</feature>
<dbReference type="InterPro" id="IPR002560">
    <property type="entry name" value="Transposase_DDE"/>
</dbReference>
<name>A0A0R1WLL2_9LACO</name>
<reference evidence="2 3" key="1">
    <citation type="journal article" date="2015" name="Genome Announc.">
        <title>Expanding the biotechnology potential of lactobacilli through comparative genomics of 213 strains and associated genera.</title>
        <authorList>
            <person name="Sun Z."/>
            <person name="Harris H.M."/>
            <person name="McCann A."/>
            <person name="Guo C."/>
            <person name="Argimon S."/>
            <person name="Zhang W."/>
            <person name="Yang X."/>
            <person name="Jeffery I.B."/>
            <person name="Cooney J.C."/>
            <person name="Kagawa T.F."/>
            <person name="Liu W."/>
            <person name="Song Y."/>
            <person name="Salvetti E."/>
            <person name="Wrobel A."/>
            <person name="Rasinkangas P."/>
            <person name="Parkhill J."/>
            <person name="Rea M.C."/>
            <person name="O'Sullivan O."/>
            <person name="Ritari J."/>
            <person name="Douillard F.P."/>
            <person name="Paul Ross R."/>
            <person name="Yang R."/>
            <person name="Briner A.E."/>
            <person name="Felis G.E."/>
            <person name="de Vos W.M."/>
            <person name="Barrangou R."/>
            <person name="Klaenhammer T.R."/>
            <person name="Caufield P.W."/>
            <person name="Cui Y."/>
            <person name="Zhang H."/>
            <person name="O'Toole P.W."/>
        </authorList>
    </citation>
    <scope>NUCLEOTIDE SEQUENCE [LARGE SCALE GENOMIC DNA]</scope>
    <source>
        <strain evidence="2 3">DSM 16982</strain>
    </source>
</reference>
<protein>
    <recommendedName>
        <fullName evidence="1">Transposase IS204/IS1001/IS1096/IS1165 DDE domain-containing protein</fullName>
    </recommendedName>
</protein>
<comment type="caution">
    <text evidence="2">The sequence shown here is derived from an EMBL/GenBank/DDBJ whole genome shotgun (WGS) entry which is preliminary data.</text>
</comment>
<evidence type="ECO:0000313" key="3">
    <source>
        <dbReference type="Proteomes" id="UP000051302"/>
    </source>
</evidence>
<dbReference type="InterPro" id="IPR047951">
    <property type="entry name" value="Transpos_ISL3"/>
</dbReference>
<evidence type="ECO:0000259" key="1">
    <source>
        <dbReference type="Pfam" id="PF01610"/>
    </source>
</evidence>
<evidence type="ECO:0000313" key="2">
    <source>
        <dbReference type="EMBL" id="KRM18639.1"/>
    </source>
</evidence>
<organism evidence="2 3">
    <name type="scientific">Companilactobacillus nantensis DSM 16982</name>
    <dbReference type="NCBI Taxonomy" id="1423774"/>
    <lineage>
        <taxon>Bacteria</taxon>
        <taxon>Bacillati</taxon>
        <taxon>Bacillota</taxon>
        <taxon>Bacilli</taxon>
        <taxon>Lactobacillales</taxon>
        <taxon>Lactobacillaceae</taxon>
        <taxon>Companilactobacillus</taxon>
    </lineage>
</organism>
<dbReference type="PATRIC" id="fig|1423774.3.peg.122"/>
<sequence>MMKGGFVMGKYLSLNISDFLLGKNYILYNFRELNRKLYFYIKSRPHGCACPKCGTISHTFSATYHRILQDTPIHNKQAYLDIDCYKYRCLNSSCSQNVFVERLPFAGSYQVRTHALNTFIVGCSILLSNESASHILKMLGVSVSNDSIQRLYDQLKFNDDPNIKAIGIDDIAIKKGNNYATAIYRVDNHQMITLLKGREVQSVKDWLNCHKKIRLVARDRESAYATAINQELPQSVQVADRFHLLQNLISRLNDILKLKLPSTIFIQHGKVIEKPLQRKNSQGLCPPELLDHLYYDNTPPTDNKENKILFDNKKHNFNSKQYKAQASRRHKKQKNIKYIQLNYKLTSKSIAKAAEDFDLSKITVKKYMKMSALEIQKLNAPQNYKKRRSIMNDYLNIIFKMMCDGLTDSVIYSYIITHGYIGNKKQLHEYIRYISENNFPNRPSSRVEPSPKKTSIILIKRHRLIKYLLSVNKSANVNKDLILNLSVMEHAYPIIKVASHIFSEFHKILMGQNPYKLDDFLEKYNDFIISNFCERIKKDIAPVKSAISLSISSGFVEGNNNKLKLIKRIVYGRSGIVNFREKCLLAFAASQDDFNLQKFNPNWITNPV</sequence>
<dbReference type="PANTHER" id="PTHR33498">
    <property type="entry name" value="TRANSPOSASE FOR INSERTION SEQUENCE ELEMENT IS1557"/>
    <property type="match status" value="1"/>
</dbReference>
<dbReference type="NCBIfam" id="NF033550">
    <property type="entry name" value="transpos_ISL3"/>
    <property type="match status" value="1"/>
</dbReference>
<dbReference type="EMBL" id="AZFV01000001">
    <property type="protein sequence ID" value="KRM18639.1"/>
    <property type="molecule type" value="Genomic_DNA"/>
</dbReference>
<feature type="domain" description="Transposase IS204/IS1001/IS1096/IS1165 DDE" evidence="1">
    <location>
        <begin position="166"/>
        <end position="255"/>
    </location>
</feature>
<dbReference type="Proteomes" id="UP000051302">
    <property type="component" value="Unassembled WGS sequence"/>
</dbReference>
<keyword evidence="3" id="KW-1185">Reference proteome</keyword>
<accession>A0A0R1WLL2</accession>